<accession>A0ABU0S7Z3</accession>
<dbReference type="SUPFAM" id="SSF53335">
    <property type="entry name" value="S-adenosyl-L-methionine-dependent methyltransferases"/>
    <property type="match status" value="1"/>
</dbReference>
<dbReference type="GO" id="GO:0032259">
    <property type="term" value="P:methylation"/>
    <property type="evidence" value="ECO:0007669"/>
    <property type="project" value="UniProtKB-KW"/>
</dbReference>
<dbReference type="GO" id="GO:0008168">
    <property type="term" value="F:methyltransferase activity"/>
    <property type="evidence" value="ECO:0007669"/>
    <property type="project" value="UniProtKB-KW"/>
</dbReference>
<dbReference type="Pfam" id="PF13489">
    <property type="entry name" value="Methyltransf_23"/>
    <property type="match status" value="1"/>
</dbReference>
<protein>
    <submittedName>
        <fullName evidence="1">SAM-dependent methyltransferase</fullName>
    </submittedName>
</protein>
<sequence>MNRTELLLSLFDSSGFGLEVGPSYNPLLPKSKGYNVETVDYADAATLRRKYSANASQIEEVDYVSDGSSLLELIGQKERYDFVFASHVIEHVTDIVRFIQDCEALLKPTGVLVLAVPDKRFCFDTLRPVSTVGAALQAYIEKRTRHTPGMLFDHQLSICTKAGGIVWIEPTFDDVALVHEPKQAQDLFEISQKDTDYHDIHGWQFTPTYFRYFIKTLRALGYIKSGEVAFNKNDDIQLHLHEFYITLSKNAPTLDIADIDLLKKSEEELREIQLSRAPNPLESALKSKEQEISRLRDEFAKATDTQESKILTLQQHLRQSQLETQTLKASSSWKITAPLRFLRSVVR</sequence>
<evidence type="ECO:0000313" key="2">
    <source>
        <dbReference type="Proteomes" id="UP001237780"/>
    </source>
</evidence>
<keyword evidence="1" id="KW-0489">Methyltransferase</keyword>
<gene>
    <name evidence="1" type="ORF">QFZ34_002039</name>
</gene>
<dbReference type="EMBL" id="JAUSZT010000003">
    <property type="protein sequence ID" value="MDQ0996857.1"/>
    <property type="molecule type" value="Genomic_DNA"/>
</dbReference>
<dbReference type="InterPro" id="IPR029063">
    <property type="entry name" value="SAM-dependent_MTases_sf"/>
</dbReference>
<evidence type="ECO:0000313" key="1">
    <source>
        <dbReference type="EMBL" id="MDQ0996857.1"/>
    </source>
</evidence>
<keyword evidence="2" id="KW-1185">Reference proteome</keyword>
<proteinExistence type="predicted"/>
<dbReference type="Gene3D" id="3.40.50.150">
    <property type="entry name" value="Vaccinia Virus protein VP39"/>
    <property type="match status" value="1"/>
</dbReference>
<keyword evidence="1" id="KW-0808">Transferase</keyword>
<dbReference type="Proteomes" id="UP001237780">
    <property type="component" value="Unassembled WGS sequence"/>
</dbReference>
<dbReference type="RefSeq" id="WP_307280104.1">
    <property type="nucleotide sequence ID" value="NZ_JAUSZT010000003.1"/>
</dbReference>
<name>A0ABU0S7Z3_9HYPH</name>
<organism evidence="1 2">
    <name type="scientific">Phyllobacterium ifriqiyense</name>
    <dbReference type="NCBI Taxonomy" id="314238"/>
    <lineage>
        <taxon>Bacteria</taxon>
        <taxon>Pseudomonadati</taxon>
        <taxon>Pseudomonadota</taxon>
        <taxon>Alphaproteobacteria</taxon>
        <taxon>Hyphomicrobiales</taxon>
        <taxon>Phyllobacteriaceae</taxon>
        <taxon>Phyllobacterium</taxon>
    </lineage>
</organism>
<reference evidence="1 2" key="1">
    <citation type="submission" date="2023-07" db="EMBL/GenBank/DDBJ databases">
        <title>Comparative genomics of wheat-associated soil bacteria to identify genetic determinants of phenazine resistance.</title>
        <authorList>
            <person name="Mouncey N."/>
        </authorList>
    </citation>
    <scope>NUCLEOTIDE SEQUENCE [LARGE SCALE GENOMIC DNA]</scope>
    <source>
        <strain evidence="1 2">W4I11</strain>
    </source>
</reference>
<comment type="caution">
    <text evidence="1">The sequence shown here is derived from an EMBL/GenBank/DDBJ whole genome shotgun (WGS) entry which is preliminary data.</text>
</comment>
<dbReference type="CDD" id="cd02440">
    <property type="entry name" value="AdoMet_MTases"/>
    <property type="match status" value="1"/>
</dbReference>